<gene>
    <name evidence="1" type="ORF">TrLO_g8324</name>
</gene>
<proteinExistence type="predicted"/>
<sequence length="89" mass="10052">MIEEWSGSCRVEGKCKKKSTMIIARSYVDERRHKEKSSANLRRTRAKIDIFAFFLEPTGRGNFATNVTFIGGGFDVNGFLFTDLVGRIA</sequence>
<keyword evidence="2" id="KW-1185">Reference proteome</keyword>
<name>A0A9W7F398_9STRA</name>
<accession>A0A9W7F398</accession>
<dbReference type="AlphaFoldDB" id="A0A9W7F398"/>
<dbReference type="EMBL" id="BRXW01000024">
    <property type="protein sequence ID" value="GMI00566.1"/>
    <property type="molecule type" value="Genomic_DNA"/>
</dbReference>
<protein>
    <submittedName>
        <fullName evidence="1">Uncharacterized protein</fullName>
    </submittedName>
</protein>
<evidence type="ECO:0000313" key="2">
    <source>
        <dbReference type="Proteomes" id="UP001165122"/>
    </source>
</evidence>
<reference evidence="2" key="1">
    <citation type="journal article" date="2023" name="Commun. Biol.">
        <title>Genome analysis of Parmales, the sister group of diatoms, reveals the evolutionary specialization of diatoms from phago-mixotrophs to photoautotrophs.</title>
        <authorList>
            <person name="Ban H."/>
            <person name="Sato S."/>
            <person name="Yoshikawa S."/>
            <person name="Yamada K."/>
            <person name="Nakamura Y."/>
            <person name="Ichinomiya M."/>
            <person name="Sato N."/>
            <person name="Blanc-Mathieu R."/>
            <person name="Endo H."/>
            <person name="Kuwata A."/>
            <person name="Ogata H."/>
        </authorList>
    </citation>
    <scope>NUCLEOTIDE SEQUENCE [LARGE SCALE GENOMIC DNA]</scope>
    <source>
        <strain evidence="2">NIES 3700</strain>
    </source>
</reference>
<evidence type="ECO:0000313" key="1">
    <source>
        <dbReference type="EMBL" id="GMI00566.1"/>
    </source>
</evidence>
<organism evidence="1 2">
    <name type="scientific">Triparma laevis f. longispina</name>
    <dbReference type="NCBI Taxonomy" id="1714387"/>
    <lineage>
        <taxon>Eukaryota</taxon>
        <taxon>Sar</taxon>
        <taxon>Stramenopiles</taxon>
        <taxon>Ochrophyta</taxon>
        <taxon>Bolidophyceae</taxon>
        <taxon>Parmales</taxon>
        <taxon>Triparmaceae</taxon>
        <taxon>Triparma</taxon>
    </lineage>
</organism>
<dbReference type="Proteomes" id="UP001165122">
    <property type="component" value="Unassembled WGS sequence"/>
</dbReference>
<comment type="caution">
    <text evidence="1">The sequence shown here is derived from an EMBL/GenBank/DDBJ whole genome shotgun (WGS) entry which is preliminary data.</text>
</comment>